<dbReference type="GO" id="GO:0003723">
    <property type="term" value="F:RNA binding"/>
    <property type="evidence" value="ECO:0007669"/>
    <property type="project" value="TreeGrafter"/>
</dbReference>
<reference evidence="7" key="2">
    <citation type="journal article" date="2015" name="Gigascience">
        <title>Reconstructing a comprehensive transcriptome assembly of a white-pupal translocated strain of the pest fruit fly Bactrocera cucurbitae.</title>
        <authorList>
            <person name="Sim S.B."/>
            <person name="Calla B."/>
            <person name="Hall B."/>
            <person name="DeRego T."/>
            <person name="Geib S.M."/>
        </authorList>
    </citation>
    <scope>NUCLEOTIDE SEQUENCE</scope>
</reference>
<dbReference type="EMBL" id="GBXI01014381">
    <property type="protein sequence ID" value="JAC99910.1"/>
    <property type="molecule type" value="Transcribed_RNA"/>
</dbReference>
<dbReference type="InterPro" id="IPR002075">
    <property type="entry name" value="NTF2_dom"/>
</dbReference>
<reference evidence="7" key="1">
    <citation type="submission" date="2014-11" db="EMBL/GenBank/DDBJ databases">
        <authorList>
            <person name="Geib S."/>
        </authorList>
    </citation>
    <scope>NUCLEOTIDE SEQUENCE</scope>
</reference>
<gene>
    <name evidence="7" type="primary">nxf2_0</name>
    <name evidence="7" type="ORF">g.14231</name>
</gene>
<evidence type="ECO:0000256" key="4">
    <source>
        <dbReference type="ARBA" id="ARBA00022816"/>
    </source>
</evidence>
<dbReference type="SUPFAM" id="SSF52058">
    <property type="entry name" value="L domain-like"/>
    <property type="match status" value="2"/>
</dbReference>
<comment type="similarity">
    <text evidence="2">Belongs to the NXF family.</text>
</comment>
<evidence type="ECO:0000313" key="7">
    <source>
        <dbReference type="EMBL" id="JAC99910.1"/>
    </source>
</evidence>
<evidence type="ECO:0000256" key="5">
    <source>
        <dbReference type="ARBA" id="ARBA00023242"/>
    </source>
</evidence>
<sequence length="713" mass="82294">MAIARPDEVYHFANNLPLEVSYINTQTYSKCSSYDIKLIAQGYVWHQIVIQHNGKFRGRDGMSEILEAIFETVEGEELFPIAYRRGAKEDRFLVRQCKAAINKLFENNLRIQLSDASFVQLQVKFNVGDFKFGQISPHAKLTEALNRLYTCMERINGVDGILNLCRFNTHPEFFDLYVNLGNRAVLEAICNLIYRNDEKFRLVNGLILSDNGITTVAPLTVFAGVEFVVLDLRRNKIISSSRISRDLSEVKADELFLAGNPITNDRNYPECLRPIQTNFKLIDGIPVENLSKDYSPLDCEEDINRDGYRIDQNNKNDINLFQNSNDWHAIVIPDSGPEFTKHEILDYFFITVSQKLTDIYPCYYKFSSGEHQFLLRQCFDQLKYLVDVCKMEINVPRLASTSDKHAALSEIQIDKIVKYYILMNIRPYKRGQIEPMECIDKALTRRYNGINSLLNLDNFQSVEGLENIVINLSSPKILTRVLMQASRKLLCSCVELRLAHNKITNVSNVSKVLNIMSNLNAIDLGNNWILDLEDVKELSALGLKSLRLDGNPLCSQYSYAGEYIKAVRRHFPELTKLDNIEIKNKGIINVQKNFLCDVRGYDFVNEFVPRFFKCFDSHDRQSLKELYHQSAIFTLSFNYIVAQMTSQNFKRISKYRENSRNILKLSDLSRAHTSIHLGADQIMQVFFQLPSMRHDMLTFSTDTMMYNVCILFL</sequence>
<name>A0A0A1WMM7_ZEUCU</name>
<accession>A0A0A1WMM7</accession>
<organism evidence="7">
    <name type="scientific">Zeugodacus cucurbitae</name>
    <name type="common">Melon fruit fly</name>
    <name type="synonym">Bactrocera cucurbitae</name>
    <dbReference type="NCBI Taxonomy" id="28588"/>
    <lineage>
        <taxon>Eukaryota</taxon>
        <taxon>Metazoa</taxon>
        <taxon>Ecdysozoa</taxon>
        <taxon>Arthropoda</taxon>
        <taxon>Hexapoda</taxon>
        <taxon>Insecta</taxon>
        <taxon>Pterygota</taxon>
        <taxon>Neoptera</taxon>
        <taxon>Endopterygota</taxon>
        <taxon>Diptera</taxon>
        <taxon>Brachycera</taxon>
        <taxon>Muscomorpha</taxon>
        <taxon>Tephritoidea</taxon>
        <taxon>Tephritidae</taxon>
        <taxon>Zeugodacus</taxon>
        <taxon>Zeugodacus</taxon>
    </lineage>
</organism>
<dbReference type="SUPFAM" id="SSF54427">
    <property type="entry name" value="NTF2-like"/>
    <property type="match status" value="1"/>
</dbReference>
<dbReference type="Gene3D" id="3.10.450.50">
    <property type="match status" value="1"/>
</dbReference>
<dbReference type="PROSITE" id="PS51450">
    <property type="entry name" value="LRR"/>
    <property type="match status" value="1"/>
</dbReference>
<dbReference type="GO" id="GO:0005634">
    <property type="term" value="C:nucleus"/>
    <property type="evidence" value="ECO:0007669"/>
    <property type="project" value="UniProtKB-SubCell"/>
</dbReference>
<keyword evidence="3" id="KW-0813">Transport</keyword>
<dbReference type="InterPro" id="IPR001611">
    <property type="entry name" value="Leu-rich_rpt"/>
</dbReference>
<dbReference type="PANTHER" id="PTHR10662:SF22">
    <property type="entry name" value="NUCLEAR RNA EXPORT FACTOR 1"/>
    <property type="match status" value="1"/>
</dbReference>
<protein>
    <submittedName>
        <fullName evidence="7">Nuclear RNA export factor 2</fullName>
    </submittedName>
</protein>
<evidence type="ECO:0000256" key="3">
    <source>
        <dbReference type="ARBA" id="ARBA00022448"/>
    </source>
</evidence>
<dbReference type="PANTHER" id="PTHR10662">
    <property type="entry name" value="NUCLEAR RNA EXPORT FACTOR"/>
    <property type="match status" value="1"/>
</dbReference>
<dbReference type="PROSITE" id="PS50177">
    <property type="entry name" value="NTF2_DOMAIN"/>
    <property type="match status" value="1"/>
</dbReference>
<dbReference type="InterPro" id="IPR057125">
    <property type="entry name" value="NXF1/2/3/5-like_LRR"/>
</dbReference>
<dbReference type="GO" id="GO:0016973">
    <property type="term" value="P:poly(A)+ mRNA export from nucleus"/>
    <property type="evidence" value="ECO:0007669"/>
    <property type="project" value="TreeGrafter"/>
</dbReference>
<feature type="domain" description="NTF2" evidence="6">
    <location>
        <begin position="603"/>
        <end position="713"/>
    </location>
</feature>
<proteinExistence type="inferred from homology"/>
<comment type="subcellular location">
    <subcellularLocation>
        <location evidence="1">Nucleus</location>
    </subcellularLocation>
</comment>
<dbReference type="InterPro" id="IPR032710">
    <property type="entry name" value="NTF2-like_dom_sf"/>
</dbReference>
<evidence type="ECO:0000259" key="6">
    <source>
        <dbReference type="PROSITE" id="PS50177"/>
    </source>
</evidence>
<keyword evidence="5" id="KW-0539">Nucleus</keyword>
<dbReference type="AlphaFoldDB" id="A0A0A1WMM7"/>
<dbReference type="InterPro" id="IPR030217">
    <property type="entry name" value="NXF_fam"/>
</dbReference>
<evidence type="ECO:0000256" key="1">
    <source>
        <dbReference type="ARBA" id="ARBA00004123"/>
    </source>
</evidence>
<keyword evidence="4" id="KW-0509">mRNA transport</keyword>
<dbReference type="InterPro" id="IPR032675">
    <property type="entry name" value="LRR_dom_sf"/>
</dbReference>
<dbReference type="Gene3D" id="3.80.10.10">
    <property type="entry name" value="Ribonuclease Inhibitor"/>
    <property type="match status" value="2"/>
</dbReference>
<dbReference type="Pfam" id="PF22602">
    <property type="entry name" value="NXF_NTF2"/>
    <property type="match status" value="1"/>
</dbReference>
<dbReference type="Pfam" id="PF24048">
    <property type="entry name" value="LRR_NXF1-5"/>
    <property type="match status" value="1"/>
</dbReference>
<evidence type="ECO:0000256" key="2">
    <source>
        <dbReference type="ARBA" id="ARBA00009285"/>
    </source>
</evidence>
<dbReference type="InterPro" id="IPR018222">
    <property type="entry name" value="Nuclear_transport_factor_2_euk"/>
</dbReference>